<evidence type="ECO:0000256" key="4">
    <source>
        <dbReference type="ARBA" id="ARBA00022660"/>
    </source>
</evidence>
<keyword evidence="4" id="KW-0679">Respiratory chain</keyword>
<keyword evidence="5" id="KW-0999">Mitochondrion inner membrane</keyword>
<evidence type="ECO:0000256" key="2">
    <source>
        <dbReference type="ARBA" id="ARBA00009508"/>
    </source>
</evidence>
<proteinExistence type="inferred from homology"/>
<comment type="subcellular location">
    <subcellularLocation>
        <location evidence="1">Mitochondrion inner membrane</location>
        <topology evidence="1">Peripheral membrane protein</topology>
        <orientation evidence="1">Matrix side</orientation>
    </subcellularLocation>
</comment>
<organism evidence="9 10">
    <name type="scientific">Strongyloides stercoralis</name>
    <name type="common">Threadworm</name>
    <dbReference type="NCBI Taxonomy" id="6248"/>
    <lineage>
        <taxon>Eukaryota</taxon>
        <taxon>Metazoa</taxon>
        <taxon>Ecdysozoa</taxon>
        <taxon>Nematoda</taxon>
        <taxon>Chromadorea</taxon>
        <taxon>Rhabditida</taxon>
        <taxon>Tylenchina</taxon>
        <taxon>Panagrolaimomorpha</taxon>
        <taxon>Strongyloidoidea</taxon>
        <taxon>Strongyloididae</taxon>
        <taxon>Strongyloides</taxon>
    </lineage>
</organism>
<dbReference type="Proteomes" id="UP000035681">
    <property type="component" value="Unplaced"/>
</dbReference>
<dbReference type="GO" id="GO:0006979">
    <property type="term" value="P:response to oxidative stress"/>
    <property type="evidence" value="ECO:0007669"/>
    <property type="project" value="TreeGrafter"/>
</dbReference>
<dbReference type="PANTHER" id="PTHR12964:SF0">
    <property type="entry name" value="NADH DEHYDROGENASE [UBIQUINONE] 1 ALPHA SUBCOMPLEX SUBUNIT 6"/>
    <property type="match status" value="1"/>
</dbReference>
<evidence type="ECO:0000256" key="8">
    <source>
        <dbReference type="ARBA" id="ARBA00023136"/>
    </source>
</evidence>
<dbReference type="InterPro" id="IPR016488">
    <property type="entry name" value="NADH_Ub_cplx-1_asu_su-6"/>
</dbReference>
<evidence type="ECO:0000256" key="7">
    <source>
        <dbReference type="ARBA" id="ARBA00023128"/>
    </source>
</evidence>
<keyword evidence="6" id="KW-0249">Electron transport</keyword>
<evidence type="ECO:0000313" key="10">
    <source>
        <dbReference type="WBParaSite" id="TCONS_00010425.p1"/>
    </source>
</evidence>
<name>A0AAF5DDM9_STRER</name>
<reference evidence="10" key="1">
    <citation type="submission" date="2024-02" db="UniProtKB">
        <authorList>
            <consortium name="WormBaseParasite"/>
        </authorList>
    </citation>
    <scope>IDENTIFICATION</scope>
</reference>
<dbReference type="WBParaSite" id="TCONS_00010425.p1">
    <property type="protein sequence ID" value="TCONS_00010425.p1"/>
    <property type="gene ID" value="XLOC_003539"/>
</dbReference>
<evidence type="ECO:0000256" key="1">
    <source>
        <dbReference type="ARBA" id="ARBA00004443"/>
    </source>
</evidence>
<evidence type="ECO:0000256" key="5">
    <source>
        <dbReference type="ARBA" id="ARBA00022792"/>
    </source>
</evidence>
<dbReference type="InterPro" id="IPR012877">
    <property type="entry name" value="Dhs-27"/>
</dbReference>
<keyword evidence="7" id="KW-0496">Mitochondrion</keyword>
<dbReference type="Pfam" id="PF07914">
    <property type="entry name" value="DUF1679"/>
    <property type="match status" value="1"/>
</dbReference>
<evidence type="ECO:0000256" key="6">
    <source>
        <dbReference type="ARBA" id="ARBA00022982"/>
    </source>
</evidence>
<evidence type="ECO:0000313" key="9">
    <source>
        <dbReference type="Proteomes" id="UP000035681"/>
    </source>
</evidence>
<dbReference type="GO" id="GO:0005743">
    <property type="term" value="C:mitochondrial inner membrane"/>
    <property type="evidence" value="ECO:0007669"/>
    <property type="project" value="UniProtKB-SubCell"/>
</dbReference>
<keyword evidence="9" id="KW-1185">Reference proteome</keyword>
<sequence length="523" mass="63113">KRNWLFFPSKYFDNRERKMEELVEKIKNSIRRERLCDDIKELQWRSLDLNLDNCLNRICFISKIIDKRYLVYLTRKIDFDKEKPEQIELASIGVVYNMRYIFQLLEAKRRRLKISYGSGHALFSYKKDDIDIDCFCIESSNLYPLNDIKINTLEVEKILSVARYVAKFQVSCMRWIGDSSKRCIIFNNKYLLTFLNDQLINYQPTYIESLEKYMRKYFKNPDKMIEQVKYYLKTHTTFDKLEEKKYFKLLPLVISHSFLCPEVINFKNSNTNEVVEIEGWHYTTFMPVGYDIISLIINSLDSKVRIERYKYILMSYYEVFIKYSTQHFEFKHLLEYYKASIKYVVFRNLHKLLTMLSSDNISYMEKKCFYHDICLHDWCNITPYFVGIKGSKNHTARRVAKIGEEISTKLVKPVASSNKEEARRSVLKVYKDFQRITPKFWYEYQLMEMPLSAFREVIKKQFLKNKDIQDIRIIDRKVAECRQDLVNIKYYFYNPDHVRNMLFRENLDAKPVDFLSKFLSGKN</sequence>
<protein>
    <submittedName>
        <fullName evidence="10">CHK kinase-like domain-containing protein</fullName>
    </submittedName>
</protein>
<keyword evidence="8" id="KW-0472">Membrane</keyword>
<keyword evidence="3" id="KW-0813">Transport</keyword>
<dbReference type="PANTHER" id="PTHR12964">
    <property type="entry name" value="NADH-UBIQUINONE OXIDOREDUCTASE B14 SUBUNIT"/>
    <property type="match status" value="1"/>
</dbReference>
<evidence type="ECO:0000256" key="3">
    <source>
        <dbReference type="ARBA" id="ARBA00022448"/>
    </source>
</evidence>
<comment type="similarity">
    <text evidence="2">Belongs to the complex I LYR family.</text>
</comment>
<dbReference type="AlphaFoldDB" id="A0AAF5DDM9"/>
<accession>A0AAF5DDM9</accession>